<dbReference type="InterPro" id="IPR013103">
    <property type="entry name" value="RVT_2"/>
</dbReference>
<dbReference type="Pfam" id="PF07727">
    <property type="entry name" value="RVT_2"/>
    <property type="match status" value="1"/>
</dbReference>
<dbReference type="EMBL" id="JACGWM010000015">
    <property type="protein sequence ID" value="KAL0324732.1"/>
    <property type="molecule type" value="Genomic_DNA"/>
</dbReference>
<evidence type="ECO:0000259" key="1">
    <source>
        <dbReference type="Pfam" id="PF07727"/>
    </source>
</evidence>
<reference evidence="2" key="1">
    <citation type="submission" date="2020-06" db="EMBL/GenBank/DDBJ databases">
        <authorList>
            <person name="Li T."/>
            <person name="Hu X."/>
            <person name="Zhang T."/>
            <person name="Song X."/>
            <person name="Zhang H."/>
            <person name="Dai N."/>
            <person name="Sheng W."/>
            <person name="Hou X."/>
            <person name="Wei L."/>
        </authorList>
    </citation>
    <scope>NUCLEOTIDE SEQUENCE</scope>
    <source>
        <strain evidence="2">KEN8</strain>
        <tissue evidence="2">Leaf</tissue>
    </source>
</reference>
<gene>
    <name evidence="2" type="ORF">Scaly_2440300</name>
</gene>
<name>A0AAW2M301_9LAMI</name>
<reference evidence="2" key="2">
    <citation type="journal article" date="2024" name="Plant">
        <title>Genomic evolution and insights into agronomic trait innovations of Sesamum species.</title>
        <authorList>
            <person name="Miao H."/>
            <person name="Wang L."/>
            <person name="Qu L."/>
            <person name="Liu H."/>
            <person name="Sun Y."/>
            <person name="Le M."/>
            <person name="Wang Q."/>
            <person name="Wei S."/>
            <person name="Zheng Y."/>
            <person name="Lin W."/>
            <person name="Duan Y."/>
            <person name="Cao H."/>
            <person name="Xiong S."/>
            <person name="Wang X."/>
            <person name="Wei L."/>
            <person name="Li C."/>
            <person name="Ma Q."/>
            <person name="Ju M."/>
            <person name="Zhao R."/>
            <person name="Li G."/>
            <person name="Mu C."/>
            <person name="Tian Q."/>
            <person name="Mei H."/>
            <person name="Zhang T."/>
            <person name="Gao T."/>
            <person name="Zhang H."/>
        </authorList>
    </citation>
    <scope>NUCLEOTIDE SEQUENCE</scope>
    <source>
        <strain evidence="2">KEN8</strain>
    </source>
</reference>
<protein>
    <submittedName>
        <fullName evidence="2">Retrovirus-related Pol polyprotein from transposon RE1</fullName>
    </submittedName>
</protein>
<dbReference type="InterPro" id="IPR043502">
    <property type="entry name" value="DNA/RNA_pol_sf"/>
</dbReference>
<feature type="domain" description="Reverse transcriptase Ty1/copia-type" evidence="1">
    <location>
        <begin position="21"/>
        <end position="194"/>
    </location>
</feature>
<accession>A0AAW2M301</accession>
<sequence>MAHGNSLRYFPLNELLGPNGVQTKVTSDGSIARYKARLVAKGYNQVEGVDYFESFSPVAKSITVRLFLGIAAAKSWPLFQLDINNSFLHGHLDEEVYMDPPERYLAAKPGQVCRLRRSLYGLKQASRQWNLELTTKLLNYGFTQSAHDNCLFLKHTGSDFIALLFYTDDILLTGTSKTSLHNVKQYLDGLFTIKVRLG</sequence>
<dbReference type="SUPFAM" id="SSF56672">
    <property type="entry name" value="DNA/RNA polymerases"/>
    <property type="match status" value="1"/>
</dbReference>
<evidence type="ECO:0000313" key="2">
    <source>
        <dbReference type="EMBL" id="KAL0324732.1"/>
    </source>
</evidence>
<comment type="caution">
    <text evidence="2">The sequence shown here is derived from an EMBL/GenBank/DDBJ whole genome shotgun (WGS) entry which is preliminary data.</text>
</comment>
<organism evidence="2">
    <name type="scientific">Sesamum calycinum</name>
    <dbReference type="NCBI Taxonomy" id="2727403"/>
    <lineage>
        <taxon>Eukaryota</taxon>
        <taxon>Viridiplantae</taxon>
        <taxon>Streptophyta</taxon>
        <taxon>Embryophyta</taxon>
        <taxon>Tracheophyta</taxon>
        <taxon>Spermatophyta</taxon>
        <taxon>Magnoliopsida</taxon>
        <taxon>eudicotyledons</taxon>
        <taxon>Gunneridae</taxon>
        <taxon>Pentapetalae</taxon>
        <taxon>asterids</taxon>
        <taxon>lamiids</taxon>
        <taxon>Lamiales</taxon>
        <taxon>Pedaliaceae</taxon>
        <taxon>Sesamum</taxon>
    </lineage>
</organism>
<dbReference type="AlphaFoldDB" id="A0AAW2M301"/>
<proteinExistence type="predicted"/>